<protein>
    <submittedName>
        <fullName evidence="1">Uncharacterized protein</fullName>
    </submittedName>
</protein>
<dbReference type="AlphaFoldDB" id="K3ZGB1"/>
<sequence length="41" mass="4545">MIHDISTRVLLMIHGRPSILNLGVTSGVQCAMFQLKVVCYV</sequence>
<name>K3ZGB1_SETIT</name>
<dbReference type="EnsemblPlants" id="KQL15610">
    <property type="protein sequence ID" value="KQL15610"/>
    <property type="gene ID" value="SETIT_025613mg"/>
</dbReference>
<dbReference type="HOGENOM" id="CLU_3280450_0_0_1"/>
<dbReference type="Gramene" id="KQL15610">
    <property type="protein sequence ID" value="KQL15610"/>
    <property type="gene ID" value="SETIT_025613mg"/>
</dbReference>
<evidence type="ECO:0000313" key="2">
    <source>
        <dbReference type="Proteomes" id="UP000004995"/>
    </source>
</evidence>
<dbReference type="EMBL" id="AGNK02001737">
    <property type="status" value="NOT_ANNOTATED_CDS"/>
    <property type="molecule type" value="Genomic_DNA"/>
</dbReference>
<accession>K3ZGB1</accession>
<dbReference type="Proteomes" id="UP000004995">
    <property type="component" value="Unassembled WGS sequence"/>
</dbReference>
<proteinExistence type="predicted"/>
<keyword evidence="2" id="KW-1185">Reference proteome</keyword>
<organism evidence="1 2">
    <name type="scientific">Setaria italica</name>
    <name type="common">Foxtail millet</name>
    <name type="synonym">Panicum italicum</name>
    <dbReference type="NCBI Taxonomy" id="4555"/>
    <lineage>
        <taxon>Eukaryota</taxon>
        <taxon>Viridiplantae</taxon>
        <taxon>Streptophyta</taxon>
        <taxon>Embryophyta</taxon>
        <taxon>Tracheophyta</taxon>
        <taxon>Spermatophyta</taxon>
        <taxon>Magnoliopsida</taxon>
        <taxon>Liliopsida</taxon>
        <taxon>Poales</taxon>
        <taxon>Poaceae</taxon>
        <taxon>PACMAD clade</taxon>
        <taxon>Panicoideae</taxon>
        <taxon>Panicodae</taxon>
        <taxon>Paniceae</taxon>
        <taxon>Cenchrinae</taxon>
        <taxon>Setaria</taxon>
    </lineage>
</organism>
<reference evidence="1" key="2">
    <citation type="submission" date="2018-08" db="UniProtKB">
        <authorList>
            <consortium name="EnsemblPlants"/>
        </authorList>
    </citation>
    <scope>IDENTIFICATION</scope>
    <source>
        <strain evidence="1">Yugu1</strain>
    </source>
</reference>
<evidence type="ECO:0000313" key="1">
    <source>
        <dbReference type="EnsemblPlants" id="KQL15610"/>
    </source>
</evidence>
<dbReference type="InParanoid" id="K3ZGB1"/>
<reference evidence="2" key="1">
    <citation type="journal article" date="2012" name="Nat. Biotechnol.">
        <title>Reference genome sequence of the model plant Setaria.</title>
        <authorList>
            <person name="Bennetzen J.L."/>
            <person name="Schmutz J."/>
            <person name="Wang H."/>
            <person name="Percifield R."/>
            <person name="Hawkins J."/>
            <person name="Pontaroli A.C."/>
            <person name="Estep M."/>
            <person name="Feng L."/>
            <person name="Vaughn J.N."/>
            <person name="Grimwood J."/>
            <person name="Jenkins J."/>
            <person name="Barry K."/>
            <person name="Lindquist E."/>
            <person name="Hellsten U."/>
            <person name="Deshpande S."/>
            <person name="Wang X."/>
            <person name="Wu X."/>
            <person name="Mitros T."/>
            <person name="Triplett J."/>
            <person name="Yang X."/>
            <person name="Ye C.Y."/>
            <person name="Mauro-Herrera M."/>
            <person name="Wang L."/>
            <person name="Li P."/>
            <person name="Sharma M."/>
            <person name="Sharma R."/>
            <person name="Ronald P.C."/>
            <person name="Panaud O."/>
            <person name="Kellogg E.A."/>
            <person name="Brutnell T.P."/>
            <person name="Doust A.N."/>
            <person name="Tuskan G.A."/>
            <person name="Rokhsar D."/>
            <person name="Devos K.M."/>
        </authorList>
    </citation>
    <scope>NUCLEOTIDE SEQUENCE [LARGE SCALE GENOMIC DNA]</scope>
    <source>
        <strain evidence="2">cv. Yugu1</strain>
    </source>
</reference>